<dbReference type="HOGENOM" id="CLU_000604_84_3_5"/>
<keyword evidence="15" id="KW-1185">Reference proteome</keyword>
<accession>Q2VZT1</accession>
<evidence type="ECO:0000256" key="8">
    <source>
        <dbReference type="ARBA" id="ARBA00022989"/>
    </source>
</evidence>
<evidence type="ECO:0000313" key="14">
    <source>
        <dbReference type="EMBL" id="BAE52894.1"/>
    </source>
</evidence>
<dbReference type="EMBL" id="AP007255">
    <property type="protein sequence ID" value="BAE52894.1"/>
    <property type="molecule type" value="Genomic_DNA"/>
</dbReference>
<name>Q2VZT1_PARM1</name>
<keyword evidence="4 11" id="KW-0812">Transmembrane</keyword>
<dbReference type="KEGG" id="mag:amb4090"/>
<keyword evidence="2" id="KW-0813">Transport</keyword>
<dbReference type="Proteomes" id="UP000007058">
    <property type="component" value="Chromosome"/>
</dbReference>
<dbReference type="PROSITE" id="PS50893">
    <property type="entry name" value="ABC_TRANSPORTER_2"/>
    <property type="match status" value="1"/>
</dbReference>
<keyword evidence="9" id="KW-0445">Lipid transport</keyword>
<organism evidence="14 15">
    <name type="scientific">Paramagnetospirillum magneticum (strain ATCC 700264 / AMB-1)</name>
    <name type="common">Magnetospirillum magneticum</name>
    <dbReference type="NCBI Taxonomy" id="342108"/>
    <lineage>
        <taxon>Bacteria</taxon>
        <taxon>Pseudomonadati</taxon>
        <taxon>Pseudomonadota</taxon>
        <taxon>Alphaproteobacteria</taxon>
        <taxon>Rhodospirillales</taxon>
        <taxon>Magnetospirillaceae</taxon>
        <taxon>Paramagnetospirillum</taxon>
    </lineage>
</organism>
<evidence type="ECO:0000256" key="10">
    <source>
        <dbReference type="ARBA" id="ARBA00023136"/>
    </source>
</evidence>
<dbReference type="Gene3D" id="3.40.50.300">
    <property type="entry name" value="P-loop containing nucleotide triphosphate hydrolases"/>
    <property type="match status" value="1"/>
</dbReference>
<dbReference type="Gene3D" id="1.20.1560.10">
    <property type="entry name" value="ABC transporter type 1, transmembrane domain"/>
    <property type="match status" value="1"/>
</dbReference>
<evidence type="ECO:0000256" key="9">
    <source>
        <dbReference type="ARBA" id="ARBA00023055"/>
    </source>
</evidence>
<keyword evidence="5" id="KW-0547">Nucleotide-binding</keyword>
<dbReference type="FunFam" id="3.40.50.300:FF:000287">
    <property type="entry name" value="Multidrug ABC transporter ATP-binding protein"/>
    <property type="match status" value="1"/>
</dbReference>
<dbReference type="GO" id="GO:0034040">
    <property type="term" value="F:ATPase-coupled lipid transmembrane transporter activity"/>
    <property type="evidence" value="ECO:0007669"/>
    <property type="project" value="InterPro"/>
</dbReference>
<evidence type="ECO:0000256" key="6">
    <source>
        <dbReference type="ARBA" id="ARBA00022840"/>
    </source>
</evidence>
<feature type="domain" description="ABC transporter" evidence="12">
    <location>
        <begin position="369"/>
        <end position="603"/>
    </location>
</feature>
<evidence type="ECO:0000259" key="13">
    <source>
        <dbReference type="PROSITE" id="PS50929"/>
    </source>
</evidence>
<dbReference type="PROSITE" id="PS50929">
    <property type="entry name" value="ABC_TM1F"/>
    <property type="match status" value="1"/>
</dbReference>
<dbReference type="GO" id="GO:0005524">
    <property type="term" value="F:ATP binding"/>
    <property type="evidence" value="ECO:0007669"/>
    <property type="project" value="UniProtKB-KW"/>
</dbReference>
<dbReference type="GO" id="GO:0005886">
    <property type="term" value="C:plasma membrane"/>
    <property type="evidence" value="ECO:0007669"/>
    <property type="project" value="UniProtKB-SubCell"/>
</dbReference>
<evidence type="ECO:0000256" key="1">
    <source>
        <dbReference type="ARBA" id="ARBA00004651"/>
    </source>
</evidence>
<dbReference type="STRING" id="342108.amb4090"/>
<dbReference type="InterPro" id="IPR003593">
    <property type="entry name" value="AAA+_ATPase"/>
</dbReference>
<dbReference type="SUPFAM" id="SSF90123">
    <property type="entry name" value="ABC transporter transmembrane region"/>
    <property type="match status" value="1"/>
</dbReference>
<keyword evidence="8 11" id="KW-1133">Transmembrane helix</keyword>
<dbReference type="AlphaFoldDB" id="Q2VZT1"/>
<dbReference type="PANTHER" id="PTHR43394:SF1">
    <property type="entry name" value="ATP-BINDING CASSETTE SUB-FAMILY B MEMBER 10, MITOCHONDRIAL"/>
    <property type="match status" value="1"/>
</dbReference>
<dbReference type="InterPro" id="IPR039421">
    <property type="entry name" value="Type_1_exporter"/>
</dbReference>
<evidence type="ECO:0000313" key="15">
    <source>
        <dbReference type="Proteomes" id="UP000007058"/>
    </source>
</evidence>
<evidence type="ECO:0000256" key="5">
    <source>
        <dbReference type="ARBA" id="ARBA00022741"/>
    </source>
</evidence>
<protein>
    <submittedName>
        <fullName evidence="14">ABC-type multidrug transport system, ATPase and permease components</fullName>
    </submittedName>
</protein>
<keyword evidence="6" id="KW-0067">ATP-binding</keyword>
<dbReference type="SUPFAM" id="SSF52540">
    <property type="entry name" value="P-loop containing nucleoside triphosphate hydrolases"/>
    <property type="match status" value="1"/>
</dbReference>
<gene>
    <name evidence="14" type="ordered locus">amb4090</name>
</gene>
<reference evidence="14 15" key="1">
    <citation type="journal article" date="2005" name="DNA Res.">
        <title>Complete genome sequence of the facultative anaerobic magnetotactic bacterium Magnetospirillum sp. strain AMB-1.</title>
        <authorList>
            <person name="Matsunaga T."/>
            <person name="Okamura Y."/>
            <person name="Fukuda Y."/>
            <person name="Wahyudi A.T."/>
            <person name="Murase Y."/>
            <person name="Takeyama H."/>
        </authorList>
    </citation>
    <scope>NUCLEOTIDE SEQUENCE [LARGE SCALE GENOMIC DNA]</scope>
    <source>
        <strain evidence="15">ATCC 700264 / AMB-1</strain>
    </source>
</reference>
<dbReference type="GO" id="GO:0015421">
    <property type="term" value="F:ABC-type oligopeptide transporter activity"/>
    <property type="evidence" value="ECO:0007669"/>
    <property type="project" value="TreeGrafter"/>
</dbReference>
<keyword evidence="3" id="KW-1003">Cell membrane</keyword>
<dbReference type="GO" id="GO:0016887">
    <property type="term" value="F:ATP hydrolysis activity"/>
    <property type="evidence" value="ECO:0007669"/>
    <property type="project" value="InterPro"/>
</dbReference>
<evidence type="ECO:0000259" key="12">
    <source>
        <dbReference type="PROSITE" id="PS50893"/>
    </source>
</evidence>
<dbReference type="Pfam" id="PF00664">
    <property type="entry name" value="ABC_membrane"/>
    <property type="match status" value="1"/>
</dbReference>
<evidence type="ECO:0000256" key="2">
    <source>
        <dbReference type="ARBA" id="ARBA00022448"/>
    </source>
</evidence>
<feature type="transmembrane region" description="Helical" evidence="11">
    <location>
        <begin position="48"/>
        <end position="68"/>
    </location>
</feature>
<evidence type="ECO:0000256" key="3">
    <source>
        <dbReference type="ARBA" id="ARBA00022475"/>
    </source>
</evidence>
<feature type="transmembrane region" description="Helical" evidence="11">
    <location>
        <begin position="278"/>
        <end position="295"/>
    </location>
</feature>
<dbReference type="InterPro" id="IPR003439">
    <property type="entry name" value="ABC_transporter-like_ATP-bd"/>
</dbReference>
<dbReference type="SMART" id="SM00382">
    <property type="entry name" value="AAA"/>
    <property type="match status" value="1"/>
</dbReference>
<dbReference type="CDD" id="cd18552">
    <property type="entry name" value="ABC_6TM_MsbA_like"/>
    <property type="match status" value="1"/>
</dbReference>
<evidence type="ECO:0000256" key="7">
    <source>
        <dbReference type="ARBA" id="ARBA00022967"/>
    </source>
</evidence>
<feature type="domain" description="ABC transmembrane type-1" evidence="13">
    <location>
        <begin position="54"/>
        <end position="335"/>
    </location>
</feature>
<dbReference type="InterPro" id="IPR011527">
    <property type="entry name" value="ABC1_TM_dom"/>
</dbReference>
<dbReference type="InterPro" id="IPR017871">
    <property type="entry name" value="ABC_transporter-like_CS"/>
</dbReference>
<comment type="subcellular location">
    <subcellularLocation>
        <location evidence="1">Cell membrane</location>
        <topology evidence="1">Multi-pass membrane protein</topology>
    </subcellularLocation>
</comment>
<evidence type="ECO:0000256" key="4">
    <source>
        <dbReference type="ARBA" id="ARBA00022692"/>
    </source>
</evidence>
<dbReference type="Pfam" id="PF00005">
    <property type="entry name" value="ABC_tran"/>
    <property type="match status" value="1"/>
</dbReference>
<dbReference type="PROSITE" id="PS00211">
    <property type="entry name" value="ABC_TRANSPORTER_1"/>
    <property type="match status" value="1"/>
</dbReference>
<dbReference type="InterPro" id="IPR011917">
    <property type="entry name" value="ABC_transpr_lipidA"/>
</dbReference>
<dbReference type="NCBIfam" id="TIGR02203">
    <property type="entry name" value="MsbA_lipidA"/>
    <property type="match status" value="1"/>
</dbReference>
<proteinExistence type="predicted"/>
<feature type="transmembrane region" description="Helical" evidence="11">
    <location>
        <begin position="192"/>
        <end position="208"/>
    </location>
</feature>
<keyword evidence="10 11" id="KW-0472">Membrane</keyword>
<dbReference type="PANTHER" id="PTHR43394">
    <property type="entry name" value="ATP-DEPENDENT PERMEASE MDL1, MITOCHONDRIAL"/>
    <property type="match status" value="1"/>
</dbReference>
<dbReference type="InterPro" id="IPR027417">
    <property type="entry name" value="P-loop_NTPase"/>
</dbReference>
<evidence type="ECO:0000256" key="11">
    <source>
        <dbReference type="SAM" id="Phobius"/>
    </source>
</evidence>
<keyword evidence="7" id="KW-1278">Translocase</keyword>
<dbReference type="InterPro" id="IPR036640">
    <property type="entry name" value="ABC1_TM_sf"/>
</dbReference>
<sequence length="616" mass="66896">MDGALRRDMVRPLMPAGVVNPLSKQKISFDHSTWVLVRRLFNEGMRPYMGKVMAAVFCMVVGAAANAGYALLMDPVVNKIFTEKRPEFLLPLALAVLGTFAVKSVCNYGEAVFLSKVGLRVIADMQSRLFAHLMRLDVAFFHANSTGRILSRLTNDISQMRFAVSDALTGAGKDASSVIFLIGAMFYQDWRLSAWTFFIFPIAILPIRKLGRRMRKVTANTQEHMGQLTTYLEQAVQGIRVVKAYGMEEYEKRKVGALVEMLQDLIYKAARVRSASSPIMELLGGIAITVVILYGGTRVVNGETTPGAFFSFITALMLAYRPIKSLAAMNTNLQEGLAAASRTFSVLDTQPTIFEKDGAADLVVLEGNVSFEGVFFTYDGSKAVLDGIDLAVPGGKTVALVGPSGAGKSTVLNLLPRFYDVTDGHVLVDGQDVRNVSLSSLRSKIALVSQEITLFDDSIRANIAYGRFGATDEEIEAAARSAAAHDFIVSLPEGYDTVVGERGLNLSGGQRQRLAIARAMLKNAPILLLDEATSALDTESERQVQTALELLMRGRTTIVIAHRLSTVVNADLIHVLDKGRVIESGDHNALMAKNGTYARLYAMQFAEEAVKAGSGG</sequence>